<dbReference type="STRING" id="7918.ENSLOCP00000010041"/>
<protein>
    <submittedName>
        <fullName evidence="2">Si:rp71-19m20.1</fullName>
    </submittedName>
</protein>
<reference evidence="3" key="1">
    <citation type="submission" date="2011-12" db="EMBL/GenBank/DDBJ databases">
        <title>The Draft Genome of Lepisosteus oculatus.</title>
        <authorList>
            <consortium name="The Broad Institute Genome Assembly &amp; Analysis Group"/>
            <consortium name="Computational R&amp;D Group"/>
            <consortium name="and Sequencing Platform"/>
            <person name="Di Palma F."/>
            <person name="Alfoldi J."/>
            <person name="Johnson J."/>
            <person name="Berlin A."/>
            <person name="Gnerre S."/>
            <person name="Jaffe D."/>
            <person name="MacCallum I."/>
            <person name="Young S."/>
            <person name="Walker B.J."/>
            <person name="Lander E.S."/>
            <person name="Lindblad-Toh K."/>
        </authorList>
    </citation>
    <scope>NUCLEOTIDE SEQUENCE [LARGE SCALE GENOMIC DNA]</scope>
</reference>
<dbReference type="AlphaFoldDB" id="W5MNT2"/>
<dbReference type="InParanoid" id="W5MNT2"/>
<dbReference type="eggNOG" id="ENOG502RUU4">
    <property type="taxonomic scope" value="Eukaryota"/>
</dbReference>
<dbReference type="PANTHER" id="PTHR14787">
    <property type="entry name" value="C10ORF188 FAMILY MEMBER"/>
    <property type="match status" value="1"/>
</dbReference>
<dbReference type="Ensembl" id="ENSLOCT00000010053.1">
    <property type="protein sequence ID" value="ENSLOCP00000010041.1"/>
    <property type="gene ID" value="ENSLOCG00000008269.1"/>
</dbReference>
<proteinExistence type="predicted"/>
<dbReference type="GeneTree" id="ENSGT00390000017384"/>
<reference evidence="2" key="2">
    <citation type="submission" date="2025-08" db="UniProtKB">
        <authorList>
            <consortium name="Ensembl"/>
        </authorList>
    </citation>
    <scope>IDENTIFICATION</scope>
</reference>
<dbReference type="HOGENOM" id="CLU_053533_0_0_1"/>
<dbReference type="OMA" id="PMLQNVC"/>
<keyword evidence="3" id="KW-1185">Reference proteome</keyword>
<dbReference type="EMBL" id="AHAT01004028">
    <property type="status" value="NOT_ANNOTATED_CDS"/>
    <property type="molecule type" value="Genomic_DNA"/>
</dbReference>
<name>W5MNT2_LEPOC</name>
<evidence type="ECO:0000313" key="3">
    <source>
        <dbReference type="Proteomes" id="UP000018468"/>
    </source>
</evidence>
<sequence length="404" mass="43686">MARQCVIGSKDGLVTAHSSWVFSSSSHEDILSLQTGNNPGDYPEDGETVPVFLQQDPEDEMLPCELRLQCAPGSCSDMAWLQVVSEARTMEVYCGSEYCGTCRGERVSSLQINGVSDSISLYRKQLKLDSPSRSCEVKLLSLGGQKKVGISRIVVGVKPAGKLGSPPCVGSSIDLQRVRAMMESMGTTLSPGAQNLMDMVQFQQENKPDVLGGFLPLLLGSGPLAALVKGGSESRSTAHTDLHTSRDIQCTDLLPAQESKSESADAPSIVNSTCIVNTNSSEQIYTDVISSFLNGQARRKQCSFSPELLPVLQNHCIRAFLLVVGGGLKNINNALQDHSCCCAVEQALQKRLEEMERRLMEHIDQRLSALQDSLESRVLSALPHSVQTGKSHCSCRTVLLNGDI</sequence>
<dbReference type="Bgee" id="ENSLOCG00000008269">
    <property type="expression patterns" value="Expressed in ovary and 13 other cell types or tissues"/>
</dbReference>
<dbReference type="Proteomes" id="UP000018468">
    <property type="component" value="Linkage group LG5"/>
</dbReference>
<evidence type="ECO:0000313" key="2">
    <source>
        <dbReference type="Ensembl" id="ENSLOCP00000010041.1"/>
    </source>
</evidence>
<reference evidence="2" key="3">
    <citation type="submission" date="2025-09" db="UniProtKB">
        <authorList>
            <consortium name="Ensembl"/>
        </authorList>
    </citation>
    <scope>IDENTIFICATION</scope>
</reference>
<organism evidence="2 3">
    <name type="scientific">Lepisosteus oculatus</name>
    <name type="common">Spotted gar</name>
    <dbReference type="NCBI Taxonomy" id="7918"/>
    <lineage>
        <taxon>Eukaryota</taxon>
        <taxon>Metazoa</taxon>
        <taxon>Chordata</taxon>
        <taxon>Craniata</taxon>
        <taxon>Vertebrata</taxon>
        <taxon>Euteleostomi</taxon>
        <taxon>Actinopterygii</taxon>
        <taxon>Neopterygii</taxon>
        <taxon>Holostei</taxon>
        <taxon>Semionotiformes</taxon>
        <taxon>Lepisosteidae</taxon>
        <taxon>Lepisosteus</taxon>
    </lineage>
</organism>
<keyword evidence="1" id="KW-0175">Coiled coil</keyword>
<dbReference type="PANTHER" id="PTHR14787:SF1">
    <property type="entry name" value="ATPASE PAAT"/>
    <property type="match status" value="1"/>
</dbReference>
<dbReference type="Pfam" id="PF14958">
    <property type="entry name" value="PAAT-like"/>
    <property type="match status" value="1"/>
</dbReference>
<dbReference type="InterPro" id="IPR028043">
    <property type="entry name" value="PAAT-like"/>
</dbReference>
<accession>W5MNT2</accession>
<evidence type="ECO:0000256" key="1">
    <source>
        <dbReference type="SAM" id="Coils"/>
    </source>
</evidence>
<dbReference type="EMBL" id="AHAT01004027">
    <property type="status" value="NOT_ANNOTATED_CDS"/>
    <property type="molecule type" value="Genomic_DNA"/>
</dbReference>
<feature type="coiled-coil region" evidence="1">
    <location>
        <begin position="345"/>
        <end position="372"/>
    </location>
</feature>